<evidence type="ECO:0000256" key="16">
    <source>
        <dbReference type="PIRSR" id="PIRSR000098-1"/>
    </source>
</evidence>
<evidence type="ECO:0000256" key="7">
    <source>
        <dbReference type="ARBA" id="ARBA00022605"/>
    </source>
</evidence>
<keyword evidence="13" id="KW-0915">Sodium</keyword>
<evidence type="ECO:0000256" key="19">
    <source>
        <dbReference type="RuleBase" id="RU004171"/>
    </source>
</evidence>
<evidence type="ECO:0000313" key="22">
    <source>
        <dbReference type="Proteomes" id="UP000315636"/>
    </source>
</evidence>
<dbReference type="UniPathway" id="UPA00051">
    <property type="reaction ID" value="UER00465"/>
</dbReference>
<protein>
    <recommendedName>
        <fullName evidence="6 18">Homoserine dehydrogenase</fullName>
        <ecNumber evidence="5 18">1.1.1.3</ecNumber>
    </recommendedName>
</protein>
<comment type="similarity">
    <text evidence="4 19">Belongs to the homoserine dehydrogenase family.</text>
</comment>
<accession>A0A521ATP7</accession>
<keyword evidence="11 18" id="KW-0560">Oxidoreductase</keyword>
<evidence type="ECO:0000313" key="21">
    <source>
        <dbReference type="EMBL" id="SMO37990.1"/>
    </source>
</evidence>
<dbReference type="EMBL" id="FXTI01000001">
    <property type="protein sequence ID" value="SMO37990.1"/>
    <property type="molecule type" value="Genomic_DNA"/>
</dbReference>
<dbReference type="PROSITE" id="PS51671">
    <property type="entry name" value="ACT"/>
    <property type="match status" value="1"/>
</dbReference>
<comment type="catalytic activity">
    <reaction evidence="15">
        <text>L-homoserine + NADP(+) = L-aspartate 4-semialdehyde + NADPH + H(+)</text>
        <dbReference type="Rhea" id="RHEA:15761"/>
        <dbReference type="ChEBI" id="CHEBI:15378"/>
        <dbReference type="ChEBI" id="CHEBI:57476"/>
        <dbReference type="ChEBI" id="CHEBI:57783"/>
        <dbReference type="ChEBI" id="CHEBI:58349"/>
        <dbReference type="ChEBI" id="CHEBI:537519"/>
        <dbReference type="EC" id="1.1.1.3"/>
    </reaction>
    <physiologicalReaction direction="right-to-left" evidence="15">
        <dbReference type="Rhea" id="RHEA:15763"/>
    </physiologicalReaction>
</comment>
<dbReference type="InterPro" id="IPR054480">
    <property type="entry name" value="AHAS_small-like_ACT"/>
</dbReference>
<feature type="domain" description="ACT" evidence="20">
    <location>
        <begin position="351"/>
        <end position="426"/>
    </location>
</feature>
<dbReference type="InterPro" id="IPR036291">
    <property type="entry name" value="NAD(P)-bd_dom_sf"/>
</dbReference>
<feature type="binding site" evidence="17">
    <location>
        <position position="106"/>
    </location>
    <ligand>
        <name>NADPH</name>
        <dbReference type="ChEBI" id="CHEBI:57783"/>
    </ligand>
</feature>
<dbReference type="FunFam" id="3.40.50.720:FF:000062">
    <property type="entry name" value="Homoserine dehydrogenase"/>
    <property type="match status" value="1"/>
</dbReference>
<sequence length="432" mass="46927">MEQPIRVGLMGLGTVGSSVVQLLEANQEDLFHRSGKQIVVEKVLVKHPEKDRSIQVPSECLTDQSDEILKNERIDLVIEVMGGIEPARSYILEALKHGKHVITANKDLMALHGEEILSVATEKGCDVFYEASVAGGIPVLRALTEGLSSDRVTKIVGIVNGTTNYILSEMLNKEAPFEKALAQAQELGYAEADPTADVEGLDAARKVAILATLGFRTRVSLNEVFIRGIGSVTLEDVRFAMQLGYILKLVGIAQRDEDKVEASVQPVLLPEAHPLASVNGVFNAVYIYGEAVGETMFYGPGAGGMPTATAVVADLVTAIHNIGMGVSGQKVVRPYQETVLKSSKEVFSKHFLRLRVADHAGVMARLTGIFAEVGVSLEKVLQVPGGQDQEAEIVLVTHRTSQYQLEEVCHRMEELPVVHRLMSHYRVEGGED</sequence>
<dbReference type="AlphaFoldDB" id="A0A521ATP7"/>
<dbReference type="Gene3D" id="3.30.360.10">
    <property type="entry name" value="Dihydrodipicolinate Reductase, domain 2"/>
    <property type="match status" value="1"/>
</dbReference>
<evidence type="ECO:0000256" key="14">
    <source>
        <dbReference type="ARBA" id="ARBA00023167"/>
    </source>
</evidence>
<dbReference type="GO" id="GO:0046872">
    <property type="term" value="F:metal ion binding"/>
    <property type="evidence" value="ECO:0007669"/>
    <property type="project" value="UniProtKB-KW"/>
</dbReference>
<evidence type="ECO:0000256" key="15">
    <source>
        <dbReference type="ARBA" id="ARBA00048841"/>
    </source>
</evidence>
<dbReference type="InterPro" id="IPR045865">
    <property type="entry name" value="ACT-like_dom_sf"/>
</dbReference>
<proteinExistence type="inferred from homology"/>
<evidence type="ECO:0000256" key="17">
    <source>
        <dbReference type="PIRSR" id="PIRSR000098-2"/>
    </source>
</evidence>
<dbReference type="SUPFAM" id="SSF55347">
    <property type="entry name" value="Glyceraldehyde-3-phosphate dehydrogenase-like, C-terminal domain"/>
    <property type="match status" value="1"/>
</dbReference>
<dbReference type="SUPFAM" id="SSF55021">
    <property type="entry name" value="ACT-like"/>
    <property type="match status" value="1"/>
</dbReference>
<keyword evidence="22" id="KW-1185">Reference proteome</keyword>
<dbReference type="PANTHER" id="PTHR43331:SF1">
    <property type="entry name" value="HOMOSERINE DEHYDROGENASE"/>
    <property type="match status" value="1"/>
</dbReference>
<evidence type="ECO:0000256" key="10">
    <source>
        <dbReference type="ARBA" id="ARBA00022857"/>
    </source>
</evidence>
<dbReference type="InterPro" id="IPR001342">
    <property type="entry name" value="HDH_cat"/>
</dbReference>
<evidence type="ECO:0000256" key="12">
    <source>
        <dbReference type="ARBA" id="ARBA00023027"/>
    </source>
</evidence>
<evidence type="ECO:0000256" key="3">
    <source>
        <dbReference type="ARBA" id="ARBA00005062"/>
    </source>
</evidence>
<dbReference type="NCBIfam" id="NF004976">
    <property type="entry name" value="PRK06349.1"/>
    <property type="match status" value="1"/>
</dbReference>
<feature type="binding site" evidence="17">
    <location>
        <position position="191"/>
    </location>
    <ligand>
        <name>L-homoserine</name>
        <dbReference type="ChEBI" id="CHEBI:57476"/>
    </ligand>
</feature>
<keyword evidence="7 18" id="KW-0028">Amino-acid biosynthesis</keyword>
<gene>
    <name evidence="21" type="ORF">SAMN06264849_101324</name>
</gene>
<comment type="pathway">
    <text evidence="2 18">Amino-acid biosynthesis; L-threonine biosynthesis; L-threonine from L-aspartate: step 3/5.</text>
</comment>
<keyword evidence="9" id="KW-0479">Metal-binding</keyword>
<dbReference type="UniPathway" id="UPA00050">
    <property type="reaction ID" value="UER00063"/>
</dbReference>
<evidence type="ECO:0000256" key="2">
    <source>
        <dbReference type="ARBA" id="ARBA00005056"/>
    </source>
</evidence>
<dbReference type="InterPro" id="IPR002912">
    <property type="entry name" value="ACT_dom"/>
</dbReference>
<comment type="cofactor">
    <cofactor evidence="1">
        <name>a metal cation</name>
        <dbReference type="ChEBI" id="CHEBI:25213"/>
    </cofactor>
</comment>
<evidence type="ECO:0000256" key="1">
    <source>
        <dbReference type="ARBA" id="ARBA00001920"/>
    </source>
</evidence>
<dbReference type="InterPro" id="IPR019811">
    <property type="entry name" value="HDH_CS"/>
</dbReference>
<evidence type="ECO:0000256" key="13">
    <source>
        <dbReference type="ARBA" id="ARBA00023053"/>
    </source>
</evidence>
<dbReference type="Pfam" id="PF03447">
    <property type="entry name" value="NAD_binding_3"/>
    <property type="match status" value="1"/>
</dbReference>
<dbReference type="Gene3D" id="3.40.50.720">
    <property type="entry name" value="NAD(P)-binding Rossmann-like Domain"/>
    <property type="match status" value="1"/>
</dbReference>
<dbReference type="Pfam" id="PF00742">
    <property type="entry name" value="Homoserine_dh"/>
    <property type="match status" value="1"/>
</dbReference>
<keyword evidence="14 18" id="KW-0486">Methionine biosynthesis</keyword>
<keyword evidence="12" id="KW-0520">NAD</keyword>
<dbReference type="RefSeq" id="WP_142504016.1">
    <property type="nucleotide sequence ID" value="NZ_FXTI01000001.1"/>
</dbReference>
<dbReference type="GO" id="GO:0009088">
    <property type="term" value="P:threonine biosynthetic process"/>
    <property type="evidence" value="ECO:0007669"/>
    <property type="project" value="UniProtKB-UniPathway"/>
</dbReference>
<feature type="binding site" evidence="17">
    <location>
        <begin position="10"/>
        <end position="17"/>
    </location>
    <ligand>
        <name>NADP(+)</name>
        <dbReference type="ChEBI" id="CHEBI:58349"/>
    </ligand>
</feature>
<dbReference type="InterPro" id="IPR005106">
    <property type="entry name" value="Asp/hSer_DH_NAD-bd"/>
</dbReference>
<dbReference type="GO" id="GO:0004412">
    <property type="term" value="F:homoserine dehydrogenase activity"/>
    <property type="evidence" value="ECO:0007669"/>
    <property type="project" value="UniProtKB-EC"/>
</dbReference>
<evidence type="ECO:0000256" key="6">
    <source>
        <dbReference type="ARBA" id="ARBA00013376"/>
    </source>
</evidence>
<dbReference type="PIRSF" id="PIRSF000098">
    <property type="entry name" value="Homoser_dehydrog"/>
    <property type="match status" value="1"/>
</dbReference>
<organism evidence="21 22">
    <name type="scientific">Melghirimyces algeriensis</name>
    <dbReference type="NCBI Taxonomy" id="910412"/>
    <lineage>
        <taxon>Bacteria</taxon>
        <taxon>Bacillati</taxon>
        <taxon>Bacillota</taxon>
        <taxon>Bacilli</taxon>
        <taxon>Bacillales</taxon>
        <taxon>Thermoactinomycetaceae</taxon>
        <taxon>Melghirimyces</taxon>
    </lineage>
</organism>
<dbReference type="Pfam" id="PF22629">
    <property type="entry name" value="ACT_AHAS_ss"/>
    <property type="match status" value="1"/>
</dbReference>
<dbReference type="GO" id="GO:0009086">
    <property type="term" value="P:methionine biosynthetic process"/>
    <property type="evidence" value="ECO:0007669"/>
    <property type="project" value="UniProtKB-KW"/>
</dbReference>
<dbReference type="Gene3D" id="3.30.70.260">
    <property type="match status" value="1"/>
</dbReference>
<evidence type="ECO:0000256" key="8">
    <source>
        <dbReference type="ARBA" id="ARBA00022697"/>
    </source>
</evidence>
<dbReference type="GO" id="GO:0050661">
    <property type="term" value="F:NADP binding"/>
    <property type="evidence" value="ECO:0007669"/>
    <property type="project" value="InterPro"/>
</dbReference>
<keyword evidence="8 18" id="KW-0791">Threonine biosynthesis</keyword>
<name>A0A521ATP7_9BACL</name>
<dbReference type="PANTHER" id="PTHR43331">
    <property type="entry name" value="HOMOSERINE DEHYDROGENASE"/>
    <property type="match status" value="1"/>
</dbReference>
<dbReference type="Proteomes" id="UP000315636">
    <property type="component" value="Unassembled WGS sequence"/>
</dbReference>
<evidence type="ECO:0000256" key="18">
    <source>
        <dbReference type="RuleBase" id="RU000579"/>
    </source>
</evidence>
<dbReference type="PROSITE" id="PS01042">
    <property type="entry name" value="HOMOSER_DHGENASE"/>
    <property type="match status" value="1"/>
</dbReference>
<evidence type="ECO:0000259" key="20">
    <source>
        <dbReference type="PROSITE" id="PS51671"/>
    </source>
</evidence>
<dbReference type="CDD" id="cd04881">
    <property type="entry name" value="ACT_HSDH-Hom"/>
    <property type="match status" value="1"/>
</dbReference>
<comment type="pathway">
    <text evidence="3 18">Amino-acid biosynthesis; L-methionine biosynthesis via de novo pathway; L-homoserine from L-aspartate: step 3/3.</text>
</comment>
<evidence type="ECO:0000256" key="5">
    <source>
        <dbReference type="ARBA" id="ARBA00013213"/>
    </source>
</evidence>
<evidence type="ECO:0000256" key="4">
    <source>
        <dbReference type="ARBA" id="ARBA00006753"/>
    </source>
</evidence>
<keyword evidence="10 17" id="KW-0521">NADP</keyword>
<dbReference type="EC" id="1.1.1.3" evidence="5 18"/>
<feature type="active site" description="Proton donor" evidence="16">
    <location>
        <position position="206"/>
    </location>
</feature>
<evidence type="ECO:0000256" key="9">
    <source>
        <dbReference type="ARBA" id="ARBA00022723"/>
    </source>
</evidence>
<dbReference type="InterPro" id="IPR016204">
    <property type="entry name" value="HDH"/>
</dbReference>
<dbReference type="OrthoDB" id="9808167at2"/>
<evidence type="ECO:0000256" key="11">
    <source>
        <dbReference type="ARBA" id="ARBA00023002"/>
    </source>
</evidence>
<dbReference type="SUPFAM" id="SSF51735">
    <property type="entry name" value="NAD(P)-binding Rossmann-fold domains"/>
    <property type="match status" value="1"/>
</dbReference>
<dbReference type="FunFam" id="3.30.360.10:FF:000005">
    <property type="entry name" value="Homoserine dehydrogenase"/>
    <property type="match status" value="1"/>
</dbReference>
<reference evidence="21 22" key="1">
    <citation type="submission" date="2017-05" db="EMBL/GenBank/DDBJ databases">
        <authorList>
            <person name="Varghese N."/>
            <person name="Submissions S."/>
        </authorList>
    </citation>
    <scope>NUCLEOTIDE SEQUENCE [LARGE SCALE GENOMIC DNA]</scope>
    <source>
        <strain evidence="21 22">DSM 45474</strain>
    </source>
</reference>